<feature type="DNA-binding region" description="H-T-H motif" evidence="4">
    <location>
        <begin position="31"/>
        <end position="50"/>
    </location>
</feature>
<dbReference type="InterPro" id="IPR001647">
    <property type="entry name" value="HTH_TetR"/>
</dbReference>
<feature type="domain" description="HTH tetR-type" evidence="6">
    <location>
        <begin position="8"/>
        <end position="68"/>
    </location>
</feature>
<dbReference type="Pfam" id="PF16925">
    <property type="entry name" value="TetR_C_13"/>
    <property type="match status" value="1"/>
</dbReference>
<evidence type="ECO:0000313" key="7">
    <source>
        <dbReference type="EMBL" id="OAZ76747.1"/>
    </source>
</evidence>
<organism evidence="7 8">
    <name type="scientific">Acetobacter pasteurianus</name>
    <name type="common">Acetobacter turbidans</name>
    <dbReference type="NCBI Taxonomy" id="438"/>
    <lineage>
        <taxon>Bacteria</taxon>
        <taxon>Pseudomonadati</taxon>
        <taxon>Pseudomonadota</taxon>
        <taxon>Alphaproteobacteria</taxon>
        <taxon>Acetobacterales</taxon>
        <taxon>Acetobacteraceae</taxon>
        <taxon>Acetobacter</taxon>
    </lineage>
</organism>
<dbReference type="Gene3D" id="1.10.357.10">
    <property type="entry name" value="Tetracycline Repressor, domain 2"/>
    <property type="match status" value="1"/>
</dbReference>
<dbReference type="PANTHER" id="PTHR47506">
    <property type="entry name" value="TRANSCRIPTIONAL REGULATORY PROTEIN"/>
    <property type="match status" value="1"/>
</dbReference>
<feature type="compositionally biased region" description="Basic and acidic residues" evidence="5">
    <location>
        <begin position="210"/>
        <end position="222"/>
    </location>
</feature>
<dbReference type="eggNOG" id="COG1309">
    <property type="taxonomic scope" value="Bacteria"/>
</dbReference>
<evidence type="ECO:0000256" key="3">
    <source>
        <dbReference type="ARBA" id="ARBA00023163"/>
    </source>
</evidence>
<protein>
    <submittedName>
        <fullName evidence="7">Transcriptional regulator AcuR</fullName>
    </submittedName>
</protein>
<dbReference type="PRINTS" id="PR00455">
    <property type="entry name" value="HTHTETR"/>
</dbReference>
<evidence type="ECO:0000256" key="5">
    <source>
        <dbReference type="SAM" id="MobiDB-lite"/>
    </source>
</evidence>
<dbReference type="PATRIC" id="fig|438.15.peg.215"/>
<comment type="caution">
    <text evidence="7">The sequence shown here is derived from an EMBL/GenBank/DDBJ whole genome shotgun (WGS) entry which is preliminary data.</text>
</comment>
<dbReference type="GO" id="GO:0003677">
    <property type="term" value="F:DNA binding"/>
    <property type="evidence" value="ECO:0007669"/>
    <property type="project" value="UniProtKB-UniRule"/>
</dbReference>
<dbReference type="RefSeq" id="WP_231111024.1">
    <property type="nucleotide sequence ID" value="NZ_LYUD01000008.1"/>
</dbReference>
<dbReference type="SUPFAM" id="SSF46689">
    <property type="entry name" value="Homeodomain-like"/>
    <property type="match status" value="1"/>
</dbReference>
<evidence type="ECO:0000256" key="4">
    <source>
        <dbReference type="PROSITE-ProRule" id="PRU00335"/>
    </source>
</evidence>
<dbReference type="Proteomes" id="UP000093796">
    <property type="component" value="Unassembled WGS sequence"/>
</dbReference>
<evidence type="ECO:0000259" key="6">
    <source>
        <dbReference type="PROSITE" id="PS50977"/>
    </source>
</evidence>
<evidence type="ECO:0000256" key="2">
    <source>
        <dbReference type="ARBA" id="ARBA00023125"/>
    </source>
</evidence>
<keyword evidence="2 4" id="KW-0238">DNA-binding</keyword>
<dbReference type="InterPro" id="IPR036271">
    <property type="entry name" value="Tet_transcr_reg_TetR-rel_C_sf"/>
</dbReference>
<keyword evidence="1" id="KW-0805">Transcription regulation</keyword>
<dbReference type="InterPro" id="IPR011075">
    <property type="entry name" value="TetR_C"/>
</dbReference>
<sequence>MKIAEKHHAARQHILKAAKPLIGQRGFSAVGLTQILDVAGVPKGSFYHYFESKEVFGEELLRTYIEDYLVKVDDLFENADGNAAEKIARYCQFWRDTHLSKQIGNKCLIVKLAAEVCDLSERMRAILEGGTKSVIDRLSALITAGQGEGSIGNRQEPEMLAASLYQLWLGSTLIVKITHSSQPFHQTEQATKRRRENSNDGKANSVLLGEKQRRTAHYTDRA</sequence>
<dbReference type="InterPro" id="IPR009057">
    <property type="entry name" value="Homeodomain-like_sf"/>
</dbReference>
<dbReference type="EMBL" id="LYUD01000008">
    <property type="protein sequence ID" value="OAZ76747.1"/>
    <property type="molecule type" value="Genomic_DNA"/>
</dbReference>
<dbReference type="AlphaFoldDB" id="A0A1A0DPY8"/>
<evidence type="ECO:0000256" key="1">
    <source>
        <dbReference type="ARBA" id="ARBA00023015"/>
    </source>
</evidence>
<dbReference type="SUPFAM" id="SSF48498">
    <property type="entry name" value="Tetracyclin repressor-like, C-terminal domain"/>
    <property type="match status" value="1"/>
</dbReference>
<dbReference type="PANTHER" id="PTHR47506:SF6">
    <property type="entry name" value="HTH-TYPE TRANSCRIPTIONAL REPRESSOR NEMR"/>
    <property type="match status" value="1"/>
</dbReference>
<name>A0A1A0DPY8_ACEPA</name>
<keyword evidence="3" id="KW-0804">Transcription</keyword>
<dbReference type="Pfam" id="PF00440">
    <property type="entry name" value="TetR_N"/>
    <property type="match status" value="1"/>
</dbReference>
<evidence type="ECO:0000313" key="8">
    <source>
        <dbReference type="Proteomes" id="UP000093796"/>
    </source>
</evidence>
<proteinExistence type="predicted"/>
<reference evidence="7 8" key="1">
    <citation type="submission" date="2016-05" db="EMBL/GenBank/DDBJ databases">
        <title>Genome sequencing of Acetobacter pasteurianus strain SRCM100623.</title>
        <authorList>
            <person name="Song Y.R."/>
        </authorList>
    </citation>
    <scope>NUCLEOTIDE SEQUENCE [LARGE SCALE GENOMIC DNA]</scope>
    <source>
        <strain evidence="7 8">SRCM100623</strain>
    </source>
</reference>
<dbReference type="PROSITE" id="PS50977">
    <property type="entry name" value="HTH_TETR_2"/>
    <property type="match status" value="1"/>
</dbReference>
<feature type="region of interest" description="Disordered" evidence="5">
    <location>
        <begin position="184"/>
        <end position="222"/>
    </location>
</feature>
<accession>A0A1A0DPY8</accession>
<gene>
    <name evidence="7" type="ORF">SRCM100623_00206</name>
</gene>